<dbReference type="InterPro" id="IPR004358">
    <property type="entry name" value="Sig_transdc_His_kin-like_C"/>
</dbReference>
<dbReference type="CDD" id="cd00075">
    <property type="entry name" value="HATPase"/>
    <property type="match status" value="1"/>
</dbReference>
<evidence type="ECO:0000313" key="17">
    <source>
        <dbReference type="EMBL" id="MFB9753049.1"/>
    </source>
</evidence>
<comment type="subcellular location">
    <subcellularLocation>
        <location evidence="2">Cell membrane</location>
        <topology evidence="2">Multi-pass membrane protein</topology>
    </subcellularLocation>
</comment>
<dbReference type="InterPro" id="IPR003661">
    <property type="entry name" value="HisK_dim/P_dom"/>
</dbReference>
<keyword evidence="12" id="KW-0902">Two-component regulatory system</keyword>
<dbReference type="InterPro" id="IPR003660">
    <property type="entry name" value="HAMP_dom"/>
</dbReference>
<comment type="catalytic activity">
    <reaction evidence="1">
        <text>ATP + protein L-histidine = ADP + protein N-phospho-L-histidine.</text>
        <dbReference type="EC" id="2.7.13.3"/>
    </reaction>
</comment>
<keyword evidence="5" id="KW-0597">Phosphoprotein</keyword>
<comment type="caution">
    <text evidence="17">The sequence shown here is derived from an EMBL/GenBank/DDBJ whole genome shotgun (WGS) entry which is preliminary data.</text>
</comment>
<dbReference type="GO" id="GO:0016301">
    <property type="term" value="F:kinase activity"/>
    <property type="evidence" value="ECO:0007669"/>
    <property type="project" value="UniProtKB-KW"/>
</dbReference>
<dbReference type="SMART" id="SM00388">
    <property type="entry name" value="HisKA"/>
    <property type="match status" value="1"/>
</dbReference>
<feature type="transmembrane region" description="Helical" evidence="14">
    <location>
        <begin position="203"/>
        <end position="226"/>
    </location>
</feature>
<keyword evidence="9 17" id="KW-0418">Kinase</keyword>
<evidence type="ECO:0000256" key="7">
    <source>
        <dbReference type="ARBA" id="ARBA00022692"/>
    </source>
</evidence>
<dbReference type="Gene3D" id="3.30.565.10">
    <property type="entry name" value="Histidine kinase-like ATPase, C-terminal domain"/>
    <property type="match status" value="1"/>
</dbReference>
<dbReference type="InterPro" id="IPR050398">
    <property type="entry name" value="HssS/ArlS-like"/>
</dbReference>
<gene>
    <name evidence="17" type="ORF">ACFFNY_15905</name>
</gene>
<evidence type="ECO:0000256" key="14">
    <source>
        <dbReference type="SAM" id="Phobius"/>
    </source>
</evidence>
<keyword evidence="7 14" id="KW-0812">Transmembrane</keyword>
<dbReference type="InterPro" id="IPR036890">
    <property type="entry name" value="HATPase_C_sf"/>
</dbReference>
<keyword evidence="6" id="KW-0808">Transferase</keyword>
<evidence type="ECO:0000259" key="16">
    <source>
        <dbReference type="PROSITE" id="PS50885"/>
    </source>
</evidence>
<dbReference type="Pfam" id="PF00512">
    <property type="entry name" value="HisKA"/>
    <property type="match status" value="1"/>
</dbReference>
<keyword evidence="18" id="KW-1185">Reference proteome</keyword>
<evidence type="ECO:0000256" key="8">
    <source>
        <dbReference type="ARBA" id="ARBA00022741"/>
    </source>
</evidence>
<keyword evidence="13 14" id="KW-0472">Membrane</keyword>
<reference evidence="17 18" key="1">
    <citation type="submission" date="2024-09" db="EMBL/GenBank/DDBJ databases">
        <authorList>
            <person name="Sun Q."/>
            <person name="Mori K."/>
        </authorList>
    </citation>
    <scope>NUCLEOTIDE SEQUENCE [LARGE SCALE GENOMIC DNA]</scope>
    <source>
        <strain evidence="17 18">JCM 12520</strain>
    </source>
</reference>
<keyword evidence="11 14" id="KW-1133">Transmembrane helix</keyword>
<dbReference type="PANTHER" id="PTHR45528">
    <property type="entry name" value="SENSOR HISTIDINE KINASE CPXA"/>
    <property type="match status" value="1"/>
</dbReference>
<dbReference type="InterPro" id="IPR036097">
    <property type="entry name" value="HisK_dim/P_sf"/>
</dbReference>
<evidence type="ECO:0000256" key="4">
    <source>
        <dbReference type="ARBA" id="ARBA00022475"/>
    </source>
</evidence>
<evidence type="ECO:0000256" key="2">
    <source>
        <dbReference type="ARBA" id="ARBA00004651"/>
    </source>
</evidence>
<evidence type="ECO:0000256" key="3">
    <source>
        <dbReference type="ARBA" id="ARBA00012438"/>
    </source>
</evidence>
<dbReference type="Proteomes" id="UP001589619">
    <property type="component" value="Unassembled WGS sequence"/>
</dbReference>
<dbReference type="InterPro" id="IPR003594">
    <property type="entry name" value="HATPase_dom"/>
</dbReference>
<dbReference type="PROSITE" id="PS50109">
    <property type="entry name" value="HIS_KIN"/>
    <property type="match status" value="1"/>
</dbReference>
<dbReference type="Gene3D" id="1.10.287.130">
    <property type="match status" value="1"/>
</dbReference>
<protein>
    <recommendedName>
        <fullName evidence="3">histidine kinase</fullName>
        <ecNumber evidence="3">2.7.13.3</ecNumber>
    </recommendedName>
</protein>
<evidence type="ECO:0000256" key="5">
    <source>
        <dbReference type="ARBA" id="ARBA00022553"/>
    </source>
</evidence>
<feature type="domain" description="Histidine kinase" evidence="15">
    <location>
        <begin position="283"/>
        <end position="494"/>
    </location>
</feature>
<keyword evidence="4" id="KW-1003">Cell membrane</keyword>
<dbReference type="SUPFAM" id="SSF47384">
    <property type="entry name" value="Homodimeric domain of signal transducing histidine kinase"/>
    <property type="match status" value="1"/>
</dbReference>
<sequence length="494" mass="54377">MRMIYRLHLSFALLLLCIMAITAVLIYPLLLQNLVDNQRAELRNQASMLMNLSPVMPLLEETDTQQQVQGTAAQRPLQNTDTLMPVQATVQAPNLLRLAQPTDSQRQVPALSSTAITNAVLVAPGDKVVYSTLSGEATSQLMELSNLDIPGSKGFWQGQDDQYIVETLTTTQGIESSMQAVKAVMATPLSKIKEMQLALFKRLLLILSIGGIVAFLLSMLITRRLVKPLGELRKELNKVEMRRFSDVRLIETGGEIGVVAKAVYDLAGELEKYQHTQKQFFQNASHELKTPLMSIQGYAEGIKDGIFTGDHANKGLNAIVKECERLKKIVTEMVLLSKLESEEGIFHMDSVPVRELIAETLERINPLLVKNGLQVEITGPDNGEELLIYADREKLLQALINILGNAARYAKETIRIQTSADAKGIDIGISDDGEGIPEPLLSQLFQRFAKGKNGETGLGLAISRAIVERCRGRISAHNEPGGGAAFILRFPPLF</sequence>
<dbReference type="RefSeq" id="WP_344902512.1">
    <property type="nucleotide sequence ID" value="NZ_BAAAYO010000001.1"/>
</dbReference>
<feature type="domain" description="HAMP" evidence="16">
    <location>
        <begin position="223"/>
        <end position="275"/>
    </location>
</feature>
<dbReference type="EC" id="2.7.13.3" evidence="3"/>
<evidence type="ECO:0000259" key="15">
    <source>
        <dbReference type="PROSITE" id="PS50109"/>
    </source>
</evidence>
<dbReference type="PANTHER" id="PTHR45528:SF1">
    <property type="entry name" value="SENSOR HISTIDINE KINASE CPXA"/>
    <property type="match status" value="1"/>
</dbReference>
<accession>A0ABV5VXK5</accession>
<dbReference type="Gene3D" id="6.10.340.10">
    <property type="match status" value="1"/>
</dbReference>
<keyword evidence="8" id="KW-0547">Nucleotide-binding</keyword>
<dbReference type="InterPro" id="IPR005467">
    <property type="entry name" value="His_kinase_dom"/>
</dbReference>
<dbReference type="SUPFAM" id="SSF55874">
    <property type="entry name" value="ATPase domain of HSP90 chaperone/DNA topoisomerase II/histidine kinase"/>
    <property type="match status" value="1"/>
</dbReference>
<keyword evidence="10" id="KW-0067">ATP-binding</keyword>
<dbReference type="Pfam" id="PF02518">
    <property type="entry name" value="HATPase_c"/>
    <property type="match status" value="1"/>
</dbReference>
<dbReference type="CDD" id="cd00082">
    <property type="entry name" value="HisKA"/>
    <property type="match status" value="1"/>
</dbReference>
<evidence type="ECO:0000256" key="12">
    <source>
        <dbReference type="ARBA" id="ARBA00023012"/>
    </source>
</evidence>
<dbReference type="PROSITE" id="PS50885">
    <property type="entry name" value="HAMP"/>
    <property type="match status" value="1"/>
</dbReference>
<name>A0ABV5VXK5_9BACL</name>
<evidence type="ECO:0000256" key="6">
    <source>
        <dbReference type="ARBA" id="ARBA00022679"/>
    </source>
</evidence>
<evidence type="ECO:0000256" key="11">
    <source>
        <dbReference type="ARBA" id="ARBA00022989"/>
    </source>
</evidence>
<dbReference type="PRINTS" id="PR00344">
    <property type="entry name" value="BCTRLSENSOR"/>
</dbReference>
<evidence type="ECO:0000256" key="9">
    <source>
        <dbReference type="ARBA" id="ARBA00022777"/>
    </source>
</evidence>
<dbReference type="SMART" id="SM00387">
    <property type="entry name" value="HATPase_c"/>
    <property type="match status" value="1"/>
</dbReference>
<evidence type="ECO:0000313" key="18">
    <source>
        <dbReference type="Proteomes" id="UP001589619"/>
    </source>
</evidence>
<proteinExistence type="predicted"/>
<organism evidence="17 18">
    <name type="scientific">Paenibacillus hodogayensis</name>
    <dbReference type="NCBI Taxonomy" id="279208"/>
    <lineage>
        <taxon>Bacteria</taxon>
        <taxon>Bacillati</taxon>
        <taxon>Bacillota</taxon>
        <taxon>Bacilli</taxon>
        <taxon>Bacillales</taxon>
        <taxon>Paenibacillaceae</taxon>
        <taxon>Paenibacillus</taxon>
    </lineage>
</organism>
<evidence type="ECO:0000256" key="1">
    <source>
        <dbReference type="ARBA" id="ARBA00000085"/>
    </source>
</evidence>
<dbReference type="EMBL" id="JBHMAG010000012">
    <property type="protein sequence ID" value="MFB9753049.1"/>
    <property type="molecule type" value="Genomic_DNA"/>
</dbReference>
<evidence type="ECO:0000256" key="13">
    <source>
        <dbReference type="ARBA" id="ARBA00023136"/>
    </source>
</evidence>
<evidence type="ECO:0000256" key="10">
    <source>
        <dbReference type="ARBA" id="ARBA00022840"/>
    </source>
</evidence>